<gene>
    <name evidence="2" type="ORF">GCM10007067_23370</name>
</gene>
<organism evidence="2 3">
    <name type="scientific">Cognatilysobacter bugurensis</name>
    <dbReference type="NCBI Taxonomy" id="543356"/>
    <lineage>
        <taxon>Bacteria</taxon>
        <taxon>Pseudomonadati</taxon>
        <taxon>Pseudomonadota</taxon>
        <taxon>Gammaproteobacteria</taxon>
        <taxon>Lysobacterales</taxon>
        <taxon>Lysobacteraceae</taxon>
        <taxon>Cognatilysobacter</taxon>
    </lineage>
</organism>
<reference evidence="2" key="1">
    <citation type="journal article" date="2014" name="Int. J. Syst. Evol. Microbiol.">
        <title>Complete genome sequence of Corynebacterium casei LMG S-19264T (=DSM 44701T), isolated from a smear-ripened cheese.</title>
        <authorList>
            <consortium name="US DOE Joint Genome Institute (JGI-PGF)"/>
            <person name="Walter F."/>
            <person name="Albersmeier A."/>
            <person name="Kalinowski J."/>
            <person name="Ruckert C."/>
        </authorList>
    </citation>
    <scope>NUCLEOTIDE SEQUENCE</scope>
    <source>
        <strain evidence="2">KCTC 23077</strain>
    </source>
</reference>
<keyword evidence="1" id="KW-0472">Membrane</keyword>
<evidence type="ECO:0000313" key="3">
    <source>
        <dbReference type="Proteomes" id="UP000646426"/>
    </source>
</evidence>
<keyword evidence="1" id="KW-0812">Transmembrane</keyword>
<keyword evidence="1" id="KW-1133">Transmembrane helix</keyword>
<name>A0A918WAB4_9GAMM</name>
<feature type="transmembrane region" description="Helical" evidence="1">
    <location>
        <begin position="135"/>
        <end position="153"/>
    </location>
</feature>
<feature type="transmembrane region" description="Helical" evidence="1">
    <location>
        <begin position="20"/>
        <end position="37"/>
    </location>
</feature>
<dbReference type="EMBL" id="BMYD01000004">
    <property type="protein sequence ID" value="GHA84755.1"/>
    <property type="molecule type" value="Genomic_DNA"/>
</dbReference>
<comment type="caution">
    <text evidence="2">The sequence shown here is derived from an EMBL/GenBank/DDBJ whole genome shotgun (WGS) entry which is preliminary data.</text>
</comment>
<reference evidence="2" key="2">
    <citation type="submission" date="2020-09" db="EMBL/GenBank/DDBJ databases">
        <authorList>
            <person name="Sun Q."/>
            <person name="Kim S."/>
        </authorList>
    </citation>
    <scope>NUCLEOTIDE SEQUENCE</scope>
    <source>
        <strain evidence="2">KCTC 23077</strain>
    </source>
</reference>
<feature type="transmembrane region" description="Helical" evidence="1">
    <location>
        <begin position="49"/>
        <end position="68"/>
    </location>
</feature>
<keyword evidence="3" id="KW-1185">Reference proteome</keyword>
<feature type="transmembrane region" description="Helical" evidence="1">
    <location>
        <begin position="165"/>
        <end position="183"/>
    </location>
</feature>
<sequence length="194" mass="21475">MREASVDPVSKPRPGRGFLVFKWAVYALLALNVALYATHGTLTETFDTAAWLVLLLLFEWETGGWSGGSRRRRVAHGARALASLVIAWACSDYALQREWLDFANAATWLAVVAALELEVRVPAGRRRFHHARRSVTWALYAALVGFIAAWLVLGSDDVGGAWLDAWDATLWLAAFVVIELNLFDRAPRSASAHQ</sequence>
<accession>A0A918WAB4</accession>
<evidence type="ECO:0000313" key="2">
    <source>
        <dbReference type="EMBL" id="GHA84755.1"/>
    </source>
</evidence>
<evidence type="ECO:0000256" key="1">
    <source>
        <dbReference type="SAM" id="Phobius"/>
    </source>
</evidence>
<dbReference type="RefSeq" id="WP_189456770.1">
    <property type="nucleotide sequence ID" value="NZ_BMYD01000004.1"/>
</dbReference>
<protein>
    <submittedName>
        <fullName evidence="2">Uncharacterized protein</fullName>
    </submittedName>
</protein>
<proteinExistence type="predicted"/>
<dbReference type="AlphaFoldDB" id="A0A918WAB4"/>
<dbReference type="Proteomes" id="UP000646426">
    <property type="component" value="Unassembled WGS sequence"/>
</dbReference>